<evidence type="ECO:0000313" key="3">
    <source>
        <dbReference type="Proteomes" id="UP000770889"/>
    </source>
</evidence>
<proteinExistence type="predicted"/>
<dbReference type="InterPro" id="IPR000157">
    <property type="entry name" value="TIR_dom"/>
</dbReference>
<name>A0A944QUH6_9GAMM</name>
<feature type="domain" description="TIR" evidence="1">
    <location>
        <begin position="2"/>
        <end position="150"/>
    </location>
</feature>
<dbReference type="InterPro" id="IPR035897">
    <property type="entry name" value="Toll_tir_struct_dom_sf"/>
</dbReference>
<feature type="domain" description="TIR" evidence="1">
    <location>
        <begin position="173"/>
        <end position="295"/>
    </location>
</feature>
<dbReference type="Proteomes" id="UP000770889">
    <property type="component" value="Unassembled WGS sequence"/>
</dbReference>
<gene>
    <name evidence="2" type="ORF">KME65_14295</name>
</gene>
<evidence type="ECO:0000313" key="2">
    <source>
        <dbReference type="EMBL" id="MBT2990122.1"/>
    </source>
</evidence>
<dbReference type="SMART" id="SM00255">
    <property type="entry name" value="TIR"/>
    <property type="match status" value="2"/>
</dbReference>
<reference evidence="2 3" key="1">
    <citation type="submission" date="2021-05" db="EMBL/GenBank/DDBJ databases">
        <title>Genetic and Functional Diversity in Clade A Lucinid endosymbionts from the Bahamas.</title>
        <authorList>
            <person name="Giani N.M."/>
            <person name="Engel A.S."/>
            <person name="Campbell B.J."/>
        </authorList>
    </citation>
    <scope>NUCLEOTIDE SEQUENCE [LARGE SCALE GENOMIC DNA]</scope>
    <source>
        <strain evidence="2">LUC16012Gg_MoonRockCtena</strain>
    </source>
</reference>
<dbReference type="EMBL" id="JAHHGM010000013">
    <property type="protein sequence ID" value="MBT2990122.1"/>
    <property type="molecule type" value="Genomic_DNA"/>
</dbReference>
<sequence length="299" mass="33612">MDKVKVFISYSHKDELWKDRLVSHLRFAERQGIIEIWDASEIPVGTEWEGEITSAINEADIAVLLISADFLASNYIIERELPHLLEMRASEGLVVLPIVVRPSPWSEIPELAQLQFLNTDAQPLSAVSAFEAEDVVNAIAMKIREIAGAITERRAERSQSADKFSTSTGAGGLPGEFFISHSREDGDFAELLKLKLAQNGYSAWIDTDRLLPGLDWRNEIDDAIRNSTALLAIMSPNGKESEYVTYEWAFAWGAGKPIVPIMLNQTALHPRLATLQYLDFTDRPSRPWTKLYDALRKIK</sequence>
<dbReference type="PROSITE" id="PS50104">
    <property type="entry name" value="TIR"/>
    <property type="match status" value="2"/>
</dbReference>
<evidence type="ECO:0000259" key="1">
    <source>
        <dbReference type="PROSITE" id="PS50104"/>
    </source>
</evidence>
<comment type="caution">
    <text evidence="2">The sequence shown here is derived from an EMBL/GenBank/DDBJ whole genome shotgun (WGS) entry which is preliminary data.</text>
</comment>
<organism evidence="2 3">
    <name type="scientific">Candidatus Thiodiazotropha taylori</name>
    <dbReference type="NCBI Taxonomy" id="2792791"/>
    <lineage>
        <taxon>Bacteria</taxon>
        <taxon>Pseudomonadati</taxon>
        <taxon>Pseudomonadota</taxon>
        <taxon>Gammaproteobacteria</taxon>
        <taxon>Chromatiales</taxon>
        <taxon>Sedimenticolaceae</taxon>
        <taxon>Candidatus Thiodiazotropha</taxon>
    </lineage>
</organism>
<dbReference type="GO" id="GO:0007165">
    <property type="term" value="P:signal transduction"/>
    <property type="evidence" value="ECO:0007669"/>
    <property type="project" value="InterPro"/>
</dbReference>
<dbReference type="SUPFAM" id="SSF52200">
    <property type="entry name" value="Toll/Interleukin receptor TIR domain"/>
    <property type="match status" value="2"/>
</dbReference>
<protein>
    <submittedName>
        <fullName evidence="2">Toll/interleukin-1 receptor domain-containing protein</fullName>
    </submittedName>
</protein>
<dbReference type="Pfam" id="PF13676">
    <property type="entry name" value="TIR_2"/>
    <property type="match status" value="2"/>
</dbReference>
<dbReference type="Gene3D" id="3.40.50.10140">
    <property type="entry name" value="Toll/interleukin-1 receptor homology (TIR) domain"/>
    <property type="match status" value="2"/>
</dbReference>
<keyword evidence="2" id="KW-0675">Receptor</keyword>
<accession>A0A944QUH6</accession>
<dbReference type="AlphaFoldDB" id="A0A944QUH6"/>